<gene>
    <name evidence="1" type="ORF">SAMN02745716_0874</name>
</gene>
<protein>
    <recommendedName>
        <fullName evidence="3">DUF3817 domain-containing protein</fullName>
    </recommendedName>
</protein>
<evidence type="ECO:0000313" key="1">
    <source>
        <dbReference type="EMBL" id="SEH11768.1"/>
    </source>
</evidence>
<dbReference type="STRING" id="29539.SAMN02745716_0874"/>
<dbReference type="Proteomes" id="UP000222056">
    <property type="component" value="Unassembled WGS sequence"/>
</dbReference>
<dbReference type="AlphaFoldDB" id="A0A1H6FNQ9"/>
<accession>A0A1H6FNQ9</accession>
<keyword evidence="2" id="KW-1185">Reference proteome</keyword>
<proteinExistence type="predicted"/>
<reference evidence="2" key="1">
    <citation type="submission" date="2016-10" db="EMBL/GenBank/DDBJ databases">
        <authorList>
            <person name="Varghese N."/>
            <person name="Submissions S."/>
        </authorList>
    </citation>
    <scope>NUCLEOTIDE SEQUENCE [LARGE SCALE GENOMIC DNA]</scope>
    <source>
        <strain evidence="2">ATCC 35263</strain>
    </source>
</reference>
<dbReference type="EMBL" id="FNWJ01000001">
    <property type="protein sequence ID" value="SEH11768.1"/>
    <property type="molecule type" value="Genomic_DNA"/>
</dbReference>
<name>A0A1H6FNQ9_THEAL</name>
<evidence type="ECO:0008006" key="3">
    <source>
        <dbReference type="Google" id="ProtNLM"/>
    </source>
</evidence>
<organism evidence="1 2">
    <name type="scientific">Thermoleophilum album</name>
    <dbReference type="NCBI Taxonomy" id="29539"/>
    <lineage>
        <taxon>Bacteria</taxon>
        <taxon>Bacillati</taxon>
        <taxon>Actinomycetota</taxon>
        <taxon>Thermoleophilia</taxon>
        <taxon>Thermoleophilales</taxon>
        <taxon>Thermoleophilaceae</taxon>
        <taxon>Thermoleophilum</taxon>
    </lineage>
</organism>
<sequence>MYSLAELTVFAALLVVWLGSLSERWEAILGWTHGIGWIGLCLAVAHGCRRGLFPWWLLGATVSPLGPVGSTIGFELLARSAQRRSLDAS</sequence>
<evidence type="ECO:0000313" key="2">
    <source>
        <dbReference type="Proteomes" id="UP000222056"/>
    </source>
</evidence>